<gene>
    <name evidence="6" type="ORF">ACFOET_11835</name>
</gene>
<evidence type="ECO:0000259" key="4">
    <source>
        <dbReference type="PROSITE" id="PS50043"/>
    </source>
</evidence>
<dbReference type="InterPro" id="IPR011006">
    <property type="entry name" value="CheY-like_superfamily"/>
</dbReference>
<dbReference type="PRINTS" id="PR00038">
    <property type="entry name" value="HTHLUXR"/>
</dbReference>
<dbReference type="Gene3D" id="3.40.50.2300">
    <property type="match status" value="1"/>
</dbReference>
<evidence type="ECO:0000256" key="1">
    <source>
        <dbReference type="ARBA" id="ARBA00022553"/>
    </source>
</evidence>
<feature type="domain" description="HTH luxR-type" evidence="4">
    <location>
        <begin position="145"/>
        <end position="210"/>
    </location>
</feature>
<evidence type="ECO:0000259" key="5">
    <source>
        <dbReference type="PROSITE" id="PS50110"/>
    </source>
</evidence>
<keyword evidence="2" id="KW-0238">DNA-binding</keyword>
<feature type="modified residue" description="4-aspartylphosphate" evidence="3">
    <location>
        <position position="55"/>
    </location>
</feature>
<protein>
    <submittedName>
        <fullName evidence="6">Response regulator</fullName>
    </submittedName>
</protein>
<dbReference type="InterPro" id="IPR058245">
    <property type="entry name" value="NreC/VraR/RcsB-like_REC"/>
</dbReference>
<evidence type="ECO:0000313" key="7">
    <source>
        <dbReference type="Proteomes" id="UP001595526"/>
    </source>
</evidence>
<evidence type="ECO:0000256" key="2">
    <source>
        <dbReference type="ARBA" id="ARBA00023125"/>
    </source>
</evidence>
<dbReference type="RefSeq" id="WP_379022831.1">
    <property type="nucleotide sequence ID" value="NZ_JBHRTA010000037.1"/>
</dbReference>
<proteinExistence type="predicted"/>
<dbReference type="SUPFAM" id="SSF52172">
    <property type="entry name" value="CheY-like"/>
    <property type="match status" value="1"/>
</dbReference>
<dbReference type="CDD" id="cd17535">
    <property type="entry name" value="REC_NarL-like"/>
    <property type="match status" value="1"/>
</dbReference>
<keyword evidence="1 3" id="KW-0597">Phosphoprotein</keyword>
<dbReference type="PANTHER" id="PTHR43214:SF43">
    <property type="entry name" value="TWO-COMPONENT RESPONSE REGULATOR"/>
    <property type="match status" value="1"/>
</dbReference>
<dbReference type="Pfam" id="PF00196">
    <property type="entry name" value="GerE"/>
    <property type="match status" value="1"/>
</dbReference>
<dbReference type="SUPFAM" id="SSF46894">
    <property type="entry name" value="C-terminal effector domain of the bipartite response regulators"/>
    <property type="match status" value="1"/>
</dbReference>
<dbReference type="SMART" id="SM00448">
    <property type="entry name" value="REC"/>
    <property type="match status" value="1"/>
</dbReference>
<dbReference type="Pfam" id="PF00072">
    <property type="entry name" value="Response_reg"/>
    <property type="match status" value="1"/>
</dbReference>
<dbReference type="PROSITE" id="PS50043">
    <property type="entry name" value="HTH_LUXR_2"/>
    <property type="match status" value="1"/>
</dbReference>
<evidence type="ECO:0000313" key="6">
    <source>
        <dbReference type="EMBL" id="MFC3198304.1"/>
    </source>
</evidence>
<accession>A0ABV7JJM0</accession>
<dbReference type="InterPro" id="IPR001789">
    <property type="entry name" value="Sig_transdc_resp-reg_receiver"/>
</dbReference>
<sequence>MPLHVVIADGHSATRLGLKYMICEWMPESQIYYAKDMPELTALLNAVSPDVIILDVNLLRGNRFQVVKQLKMKRPYTRVLIFSADDEKLYALRYINAGADGYLQKDGDEEDFREAMDTVCKGRKYLSSEMRDYLLDHRSGTVEQLENPLAKLSDRETEVCQLLIAGKGVSEIANELNLHTSTVGTYKSNIYAKLAVQNVSELIAKATMSAVEKK</sequence>
<dbReference type="SMART" id="SM00421">
    <property type="entry name" value="HTH_LUXR"/>
    <property type="match status" value="1"/>
</dbReference>
<dbReference type="CDD" id="cd06170">
    <property type="entry name" value="LuxR_C_like"/>
    <property type="match status" value="1"/>
</dbReference>
<organism evidence="6 7">
    <name type="scientific">Parapedobacter deserti</name>
    <dbReference type="NCBI Taxonomy" id="1912957"/>
    <lineage>
        <taxon>Bacteria</taxon>
        <taxon>Pseudomonadati</taxon>
        <taxon>Bacteroidota</taxon>
        <taxon>Sphingobacteriia</taxon>
        <taxon>Sphingobacteriales</taxon>
        <taxon>Sphingobacteriaceae</taxon>
        <taxon>Parapedobacter</taxon>
    </lineage>
</organism>
<name>A0ABV7JJM0_9SPHI</name>
<dbReference type="PROSITE" id="PS50110">
    <property type="entry name" value="RESPONSE_REGULATORY"/>
    <property type="match status" value="1"/>
</dbReference>
<dbReference type="InterPro" id="IPR016032">
    <property type="entry name" value="Sig_transdc_resp-reg_C-effctor"/>
</dbReference>
<feature type="domain" description="Response regulatory" evidence="5">
    <location>
        <begin position="4"/>
        <end position="120"/>
    </location>
</feature>
<dbReference type="InterPro" id="IPR039420">
    <property type="entry name" value="WalR-like"/>
</dbReference>
<evidence type="ECO:0000256" key="3">
    <source>
        <dbReference type="PROSITE-ProRule" id="PRU00169"/>
    </source>
</evidence>
<comment type="caution">
    <text evidence="6">The sequence shown here is derived from an EMBL/GenBank/DDBJ whole genome shotgun (WGS) entry which is preliminary data.</text>
</comment>
<keyword evidence="7" id="KW-1185">Reference proteome</keyword>
<reference evidence="7" key="1">
    <citation type="journal article" date="2019" name="Int. J. Syst. Evol. Microbiol.">
        <title>The Global Catalogue of Microorganisms (GCM) 10K type strain sequencing project: providing services to taxonomists for standard genome sequencing and annotation.</title>
        <authorList>
            <consortium name="The Broad Institute Genomics Platform"/>
            <consortium name="The Broad Institute Genome Sequencing Center for Infectious Disease"/>
            <person name="Wu L."/>
            <person name="Ma J."/>
        </authorList>
    </citation>
    <scope>NUCLEOTIDE SEQUENCE [LARGE SCALE GENOMIC DNA]</scope>
    <source>
        <strain evidence="7">KCTC 52416</strain>
    </source>
</reference>
<dbReference type="PROSITE" id="PS00622">
    <property type="entry name" value="HTH_LUXR_1"/>
    <property type="match status" value="1"/>
</dbReference>
<dbReference type="EMBL" id="JBHRTA010000037">
    <property type="protein sequence ID" value="MFC3198304.1"/>
    <property type="molecule type" value="Genomic_DNA"/>
</dbReference>
<dbReference type="PANTHER" id="PTHR43214">
    <property type="entry name" value="TWO-COMPONENT RESPONSE REGULATOR"/>
    <property type="match status" value="1"/>
</dbReference>
<dbReference type="Proteomes" id="UP001595526">
    <property type="component" value="Unassembled WGS sequence"/>
</dbReference>
<dbReference type="InterPro" id="IPR000792">
    <property type="entry name" value="Tscrpt_reg_LuxR_C"/>
</dbReference>